<dbReference type="STRING" id="131112.SAMN04489737_0702"/>
<dbReference type="SUPFAM" id="SSF53955">
    <property type="entry name" value="Lysozyme-like"/>
    <property type="match status" value="1"/>
</dbReference>
<keyword evidence="3" id="KW-0812">Transmembrane</keyword>
<dbReference type="OrthoDB" id="9766277at2"/>
<proteinExistence type="predicted"/>
<keyword evidence="1" id="KW-0732">Signal</keyword>
<feature type="compositionally biased region" description="Low complexity" evidence="2">
    <location>
        <begin position="25"/>
        <end position="35"/>
    </location>
</feature>
<feature type="region of interest" description="Disordered" evidence="2">
    <location>
        <begin position="1"/>
        <end position="47"/>
    </location>
</feature>
<evidence type="ECO:0000313" key="6">
    <source>
        <dbReference type="Proteomes" id="UP000214355"/>
    </source>
</evidence>
<keyword evidence="3" id="KW-1133">Transmembrane helix</keyword>
<dbReference type="InterPro" id="IPR011098">
    <property type="entry name" value="G5_dom"/>
</dbReference>
<dbReference type="EMBL" id="LT629804">
    <property type="protein sequence ID" value="SDU79004.1"/>
    <property type="molecule type" value="Genomic_DNA"/>
</dbReference>
<dbReference type="GeneID" id="65344444"/>
<evidence type="ECO:0000256" key="2">
    <source>
        <dbReference type="SAM" id="MobiDB-lite"/>
    </source>
</evidence>
<sequence>MDETQLSAMTPPKPGSRRARRAAERAAAAAAAAAEAAKRSTATTGEIPAIRETPAIAPQTFALPRTRPVSLAPSTPFAEQMNHDLVIAQVDEDNAVVRKSRKATMMQGVGISSAVALVAGIGLGIAVDNVPKHMAMASGPSAAELAVASVSLGEHTPVIDGVTSHFMVSVDGKTRKINTSARASLADALTAAGIEINEADIVSAPLDKPIKAGAQVTITRVTTETVSETYDVEPETQREDDPTLPKGQEKKVSEGKAGQGTRTVVITKHDGKETSRAVSVDAITTPAEPTVIKVGTKDSAKSAVAVPVNAAPVAPGTARSIAADMVAARGWSEAEFACLDQLWHRESGWNHLANNPSSGAYGIPQALPGSKMASAGADWQTNPATQITWGLGYIAGRYGTPCGALNHSHSVGWY</sequence>
<feature type="region of interest" description="Disordered" evidence="2">
    <location>
        <begin position="228"/>
        <end position="260"/>
    </location>
</feature>
<evidence type="ECO:0000313" key="5">
    <source>
        <dbReference type="EMBL" id="SDU79004.1"/>
    </source>
</evidence>
<dbReference type="Gene3D" id="1.10.530.10">
    <property type="match status" value="1"/>
</dbReference>
<dbReference type="InterPro" id="IPR007137">
    <property type="entry name" value="DUF348"/>
</dbReference>
<dbReference type="Gene3D" id="2.20.230.10">
    <property type="entry name" value="Resuscitation-promoting factor rpfb"/>
    <property type="match status" value="1"/>
</dbReference>
<feature type="transmembrane region" description="Helical" evidence="3">
    <location>
        <begin position="108"/>
        <end position="127"/>
    </location>
</feature>
<evidence type="ECO:0000256" key="1">
    <source>
        <dbReference type="ARBA" id="ARBA00022729"/>
    </source>
</evidence>
<feature type="compositionally biased region" description="Basic and acidic residues" evidence="2">
    <location>
        <begin position="235"/>
        <end position="254"/>
    </location>
</feature>
<evidence type="ECO:0000256" key="3">
    <source>
        <dbReference type="SAM" id="Phobius"/>
    </source>
</evidence>
<organism evidence="5 6">
    <name type="scientific">Arcanobacterium phocae</name>
    <dbReference type="NCBI Taxonomy" id="131112"/>
    <lineage>
        <taxon>Bacteria</taxon>
        <taxon>Bacillati</taxon>
        <taxon>Actinomycetota</taxon>
        <taxon>Actinomycetes</taxon>
        <taxon>Actinomycetales</taxon>
        <taxon>Actinomycetaceae</taxon>
        <taxon>Arcanobacterium</taxon>
    </lineage>
</organism>
<dbReference type="Pfam" id="PF07501">
    <property type="entry name" value="G5"/>
    <property type="match status" value="1"/>
</dbReference>
<name>A0A1H2LDX0_9ACTO</name>
<dbReference type="RefSeq" id="WP_091279963.1">
    <property type="nucleotide sequence ID" value="NZ_JABAPH010000010.1"/>
</dbReference>
<feature type="domain" description="G5" evidence="4">
    <location>
        <begin position="218"/>
        <end position="298"/>
    </location>
</feature>
<evidence type="ECO:0000259" key="4">
    <source>
        <dbReference type="PROSITE" id="PS51109"/>
    </source>
</evidence>
<protein>
    <recommendedName>
        <fullName evidence="4">G5 domain-containing protein</fullName>
    </recommendedName>
</protein>
<dbReference type="PROSITE" id="PS51109">
    <property type="entry name" value="G5"/>
    <property type="match status" value="1"/>
</dbReference>
<dbReference type="SMART" id="SM01208">
    <property type="entry name" value="G5"/>
    <property type="match status" value="1"/>
</dbReference>
<reference evidence="6" key="1">
    <citation type="submission" date="2016-10" db="EMBL/GenBank/DDBJ databases">
        <authorList>
            <person name="Varghese N."/>
            <person name="Submissions S."/>
        </authorList>
    </citation>
    <scope>NUCLEOTIDE SEQUENCE [LARGE SCALE GENOMIC DNA]</scope>
    <source>
        <strain evidence="6">DSM 10002</strain>
    </source>
</reference>
<dbReference type="InterPro" id="IPR023346">
    <property type="entry name" value="Lysozyme-like_dom_sf"/>
</dbReference>
<gene>
    <name evidence="5" type="ORF">SAMN04489737_0702</name>
</gene>
<dbReference type="Proteomes" id="UP000214355">
    <property type="component" value="Chromosome I"/>
</dbReference>
<keyword evidence="6" id="KW-1185">Reference proteome</keyword>
<accession>A0A1H2LDX0</accession>
<dbReference type="Pfam" id="PF03990">
    <property type="entry name" value="DUF348"/>
    <property type="match status" value="1"/>
</dbReference>
<dbReference type="AlphaFoldDB" id="A0A1H2LDX0"/>
<keyword evidence="3" id="KW-0472">Membrane</keyword>